<keyword evidence="1" id="KW-0961">Cell wall biogenesis/degradation</keyword>
<dbReference type="Proteomes" id="UP000220527">
    <property type="component" value="Unassembled WGS sequence"/>
</dbReference>
<dbReference type="GO" id="GO:0008270">
    <property type="term" value="F:zinc ion binding"/>
    <property type="evidence" value="ECO:0007669"/>
    <property type="project" value="UniProtKB-UniRule"/>
</dbReference>
<feature type="binding site" evidence="1">
    <location>
        <position position="218"/>
    </location>
    <ligand>
        <name>Zn(2+)</name>
        <dbReference type="ChEBI" id="CHEBI:29105"/>
    </ligand>
</feature>
<proteinExistence type="inferred from homology"/>
<dbReference type="Gene3D" id="3.40.1190.10">
    <property type="entry name" value="Mur-like, catalytic domain"/>
    <property type="match status" value="1"/>
</dbReference>
<dbReference type="GO" id="GO:0009252">
    <property type="term" value="P:peptidoglycan biosynthetic process"/>
    <property type="evidence" value="ECO:0007669"/>
    <property type="project" value="UniProtKB-UniRule"/>
</dbReference>
<evidence type="ECO:0000259" key="2">
    <source>
        <dbReference type="Pfam" id="PF08245"/>
    </source>
</evidence>
<gene>
    <name evidence="1" type="primary">murT</name>
    <name evidence="4" type="ORF">CJ255_10370</name>
</gene>
<comment type="catalytic activity">
    <reaction evidence="1">
        <text>beta-D-GlcNAc-(1-&gt;4)-Mur2Ac(oyl-L-Ala-gamma-D-Glu-L-Lys-D-Ala-D-Ala)-di-trans,octa-cis-undecaprenyl diphosphate + L-glutamine + ATP + H2O = beta-D-GlcNAc-(1-&gt;4)-Mur2Ac(oyl-L-Ala-D-isoglutaminyl-L-Lys-D-Ala-D-Ala)-di-trans,octa-cis-undecaprenyl diphosphate + L-glutamate + ADP + phosphate + H(+)</text>
        <dbReference type="Rhea" id="RHEA:57928"/>
        <dbReference type="ChEBI" id="CHEBI:15377"/>
        <dbReference type="ChEBI" id="CHEBI:15378"/>
        <dbReference type="ChEBI" id="CHEBI:29985"/>
        <dbReference type="ChEBI" id="CHEBI:30616"/>
        <dbReference type="ChEBI" id="CHEBI:43474"/>
        <dbReference type="ChEBI" id="CHEBI:58359"/>
        <dbReference type="ChEBI" id="CHEBI:60033"/>
        <dbReference type="ChEBI" id="CHEBI:62233"/>
        <dbReference type="ChEBI" id="CHEBI:456216"/>
        <dbReference type="EC" id="6.3.5.13"/>
    </reaction>
</comment>
<reference evidence="5" key="1">
    <citation type="submission" date="2017-08" db="EMBL/GenBank/DDBJ databases">
        <authorList>
            <person name="Grouzdev D.S."/>
            <person name="Gaisin V.A."/>
            <person name="Rysina M.S."/>
            <person name="Gorlenko V.M."/>
        </authorList>
    </citation>
    <scope>NUCLEOTIDE SEQUENCE [LARGE SCALE GENOMIC DNA]</scope>
    <source>
        <strain evidence="5">Kir15-3F</strain>
    </source>
</reference>
<dbReference type="RefSeq" id="WP_097644031.1">
    <property type="nucleotide sequence ID" value="NZ_NQWI01000040.1"/>
</dbReference>
<comment type="subunit">
    <text evidence="1">Forms a heterodimer with GatD.</text>
</comment>
<keyword evidence="5" id="KW-1185">Reference proteome</keyword>
<comment type="pathway">
    <text evidence="1">Cell wall biogenesis; peptidoglycan biosynthesis.</text>
</comment>
<dbReference type="Pfam" id="PF08245">
    <property type="entry name" value="Mur_ligase_M"/>
    <property type="match status" value="1"/>
</dbReference>
<keyword evidence="1" id="KW-0067">ATP-binding</keyword>
<dbReference type="Pfam" id="PF08353">
    <property type="entry name" value="MurT_C"/>
    <property type="match status" value="1"/>
</dbReference>
<dbReference type="UniPathway" id="UPA00219"/>
<dbReference type="InterPro" id="IPR036565">
    <property type="entry name" value="Mur-like_cat_sf"/>
</dbReference>
<dbReference type="EMBL" id="NQWI01000040">
    <property type="protein sequence ID" value="PDW03112.1"/>
    <property type="molecule type" value="Genomic_DNA"/>
</dbReference>
<organism evidence="4 5">
    <name type="scientific">Candidatus Viridilinea mediisalina</name>
    <dbReference type="NCBI Taxonomy" id="2024553"/>
    <lineage>
        <taxon>Bacteria</taxon>
        <taxon>Bacillati</taxon>
        <taxon>Chloroflexota</taxon>
        <taxon>Chloroflexia</taxon>
        <taxon>Chloroflexales</taxon>
        <taxon>Chloroflexineae</taxon>
        <taxon>Oscillochloridaceae</taxon>
        <taxon>Candidatus Viridilinea</taxon>
    </lineage>
</organism>
<feature type="active site" evidence="1">
    <location>
        <position position="373"/>
    </location>
</feature>
<keyword evidence="1" id="KW-0479">Metal-binding</keyword>
<dbReference type="InterPro" id="IPR013564">
    <property type="entry name" value="MurT_C"/>
</dbReference>
<comment type="similarity">
    <text evidence="1">Belongs to the MurCDEF family. MurT subfamily.</text>
</comment>
<comment type="caution">
    <text evidence="4">The sequence shown here is derived from an EMBL/GenBank/DDBJ whole genome shotgun (WGS) entry which is preliminary data.</text>
</comment>
<sequence>MFQLTHVIATHTGKLTGQMIRRLRLGGGTNLPGSLARRVAPDVLRTLSATLPQGVVLLSGTNGKTTTSRMLADMLQAAGLQVLHNRAGANLIEGLTTTALAATDWRGRTKAELGLFEVDEAALPQAIDETAPRLVVIHNLFRDQLDRYGEIDTVARAWRAALATLPATATVLLNADDPAVAALGAGLTAQVCYYGLDDAQHATGAVAHIADSQFCRQCGQRYTYPLAFYAHIGHYHCPACGHQRPAAQVALARLELHGAAGSQLYLRYPGGALELALPLPGLYNAYNASAAFAAALALGLSPAVARNSLEQFSAAFGRIERVNLGGTPLLIALIKNPVGASETVRMLLNADRSTASNLHLLISINDRLADGTDVSWLWDADFEILAGHVAHVTVTGTRADDMAVRLKYAGLEPQRLTTIPALDQALDHARKQLPAGTTLFALPTYTAMLELRALLAAQGWVQHFWEE</sequence>
<dbReference type="OrthoDB" id="9803907at2"/>
<keyword evidence="1" id="KW-0573">Peptidoglycan synthesis</keyword>
<feature type="binding site" evidence="1">
    <location>
        <position position="215"/>
    </location>
    <ligand>
        <name>Zn(2+)</name>
        <dbReference type="ChEBI" id="CHEBI:29105"/>
    </ligand>
</feature>
<name>A0A2A6RJC7_9CHLR</name>
<feature type="domain" description="Mur ligase central" evidence="2">
    <location>
        <begin position="59"/>
        <end position="295"/>
    </location>
</feature>
<dbReference type="HAMAP" id="MF_02214">
    <property type="entry name" value="Lipid_II_synth_MurT"/>
    <property type="match status" value="1"/>
</dbReference>
<comment type="catalytic activity">
    <reaction evidence="1">
        <text>beta-D-GlcNAc-(1-&gt;4)-Mur2Ac(oyl-L-Ala-gamma-D-O-P-Glu-L-Lys-D-Ala-D-Ala)-di-trans,octa-cis-undecaprenyl diphosphate + NH4(+) = beta-D-GlcNAc-(1-&gt;4)-Mur2Ac(oyl-L-Ala-D-isoglutaminyl-L-Lys-D-Ala-D-Ala)-di-trans,octa-cis-undecaprenyl diphosphate + phosphate + H(+)</text>
        <dbReference type="Rhea" id="RHEA:57932"/>
        <dbReference type="ChEBI" id="CHEBI:15378"/>
        <dbReference type="ChEBI" id="CHEBI:28938"/>
        <dbReference type="ChEBI" id="CHEBI:43474"/>
        <dbReference type="ChEBI" id="CHEBI:62233"/>
        <dbReference type="ChEBI" id="CHEBI:143132"/>
    </reaction>
</comment>
<protein>
    <recommendedName>
        <fullName evidence="1">Lipid II isoglutaminyl synthase (glutamine-hydrolyzing) subunit MurT</fullName>
        <ecNumber evidence="1">6.3.5.13</ecNumber>
    </recommendedName>
</protein>
<comment type="function">
    <text evidence="1">The lipid II isoglutaminyl synthase complex catalyzes the formation of alpha-D-isoglutamine in the cell wall lipid II stem peptide. The MurT subunit catalyzes the ATP-dependent amidation of D-glutamate residue of lipid II, converting it to an isoglutamine residue.</text>
</comment>
<feature type="binding site" evidence="1">
    <location>
        <position position="237"/>
    </location>
    <ligand>
        <name>Zn(2+)</name>
        <dbReference type="ChEBI" id="CHEBI:29105"/>
    </ligand>
</feature>
<comment type="catalytic activity">
    <reaction evidence="1">
        <text>beta-D-GlcNAc-(1-&gt;4)-Mur2Ac(oyl-L-Ala-gamma-D-Glu-L-Lys-D-Ala-D-Ala)-di-trans,octa-cis-undecaprenyl diphosphate + ATP = beta-D-GlcNAc-(1-&gt;4)-Mur2Ac(oyl-L-Ala-gamma-D-O-P-Glu-L-Lys-D-Ala-D-Ala)-di-trans,octa-cis-undecaprenyl diphosphate + ADP</text>
        <dbReference type="Rhea" id="RHEA:59488"/>
        <dbReference type="ChEBI" id="CHEBI:30616"/>
        <dbReference type="ChEBI" id="CHEBI:60033"/>
        <dbReference type="ChEBI" id="CHEBI:143132"/>
        <dbReference type="ChEBI" id="CHEBI:456216"/>
    </reaction>
</comment>
<evidence type="ECO:0000259" key="3">
    <source>
        <dbReference type="Pfam" id="PF08353"/>
    </source>
</evidence>
<dbReference type="InterPro" id="IPR043703">
    <property type="entry name" value="Lipid_II_synth_MurT"/>
</dbReference>
<accession>A0A2A6RJC7</accession>
<dbReference type="GO" id="GO:0140282">
    <property type="term" value="F:carbon-nitrogen ligase activity on lipid II"/>
    <property type="evidence" value="ECO:0007669"/>
    <property type="project" value="UniProtKB-UniRule"/>
</dbReference>
<dbReference type="SUPFAM" id="SSF53623">
    <property type="entry name" value="MurD-like peptide ligases, catalytic domain"/>
    <property type="match status" value="1"/>
</dbReference>
<dbReference type="InterPro" id="IPR013221">
    <property type="entry name" value="Mur_ligase_cen"/>
</dbReference>
<keyword evidence="1" id="KW-0862">Zinc</keyword>
<dbReference type="AlphaFoldDB" id="A0A2A6RJC7"/>
<keyword evidence="1" id="KW-0436">Ligase</keyword>
<dbReference type="PANTHER" id="PTHR23135">
    <property type="entry name" value="MUR LIGASE FAMILY MEMBER"/>
    <property type="match status" value="1"/>
</dbReference>
<keyword evidence="1" id="KW-0547">Nucleotide-binding</keyword>
<dbReference type="EC" id="6.3.5.13" evidence="1"/>
<dbReference type="GO" id="GO:0005524">
    <property type="term" value="F:ATP binding"/>
    <property type="evidence" value="ECO:0007669"/>
    <property type="project" value="UniProtKB-UniRule"/>
</dbReference>
<evidence type="ECO:0000256" key="1">
    <source>
        <dbReference type="HAMAP-Rule" id="MF_02214"/>
    </source>
</evidence>
<evidence type="ECO:0000313" key="4">
    <source>
        <dbReference type="EMBL" id="PDW03112.1"/>
    </source>
</evidence>
<dbReference type="GO" id="GO:0071555">
    <property type="term" value="P:cell wall organization"/>
    <property type="evidence" value="ECO:0007669"/>
    <property type="project" value="UniProtKB-KW"/>
</dbReference>
<dbReference type="GO" id="GO:0016881">
    <property type="term" value="F:acid-amino acid ligase activity"/>
    <property type="evidence" value="ECO:0007669"/>
    <property type="project" value="InterPro"/>
</dbReference>
<dbReference type="GO" id="GO:0008360">
    <property type="term" value="P:regulation of cell shape"/>
    <property type="evidence" value="ECO:0007669"/>
    <property type="project" value="UniProtKB-KW"/>
</dbReference>
<keyword evidence="1" id="KW-0133">Cell shape</keyword>
<feature type="binding site" evidence="1">
    <location>
        <position position="240"/>
    </location>
    <ligand>
        <name>Zn(2+)</name>
        <dbReference type="ChEBI" id="CHEBI:29105"/>
    </ligand>
</feature>
<feature type="domain" description="Lipid II isoglutaminyl synthase (glutamine-hydrolyzing) subunit MurT C-terminal" evidence="3">
    <location>
        <begin position="333"/>
        <end position="448"/>
    </location>
</feature>
<dbReference type="PANTHER" id="PTHR23135:SF7">
    <property type="entry name" value="LIPID II ISOGLUTAMINYL SYNTHASE (GLUTAMINE-HYDROLYZING) SUBUNIT MURT"/>
    <property type="match status" value="1"/>
</dbReference>
<evidence type="ECO:0000313" key="5">
    <source>
        <dbReference type="Proteomes" id="UP000220527"/>
    </source>
</evidence>